<gene>
    <name evidence="1" type="ORF">CGI_10012774</name>
</gene>
<reference evidence="1" key="1">
    <citation type="journal article" date="2012" name="Nature">
        <title>The oyster genome reveals stress adaptation and complexity of shell formation.</title>
        <authorList>
            <person name="Zhang G."/>
            <person name="Fang X."/>
            <person name="Guo X."/>
            <person name="Li L."/>
            <person name="Luo R."/>
            <person name="Xu F."/>
            <person name="Yang P."/>
            <person name="Zhang L."/>
            <person name="Wang X."/>
            <person name="Qi H."/>
            <person name="Xiong Z."/>
            <person name="Que H."/>
            <person name="Xie Y."/>
            <person name="Holland P.W."/>
            <person name="Paps J."/>
            <person name="Zhu Y."/>
            <person name="Wu F."/>
            <person name="Chen Y."/>
            <person name="Wang J."/>
            <person name="Peng C."/>
            <person name="Meng J."/>
            <person name="Yang L."/>
            <person name="Liu J."/>
            <person name="Wen B."/>
            <person name="Zhang N."/>
            <person name="Huang Z."/>
            <person name="Zhu Q."/>
            <person name="Feng Y."/>
            <person name="Mount A."/>
            <person name="Hedgecock D."/>
            <person name="Xu Z."/>
            <person name="Liu Y."/>
            <person name="Domazet-Loso T."/>
            <person name="Du Y."/>
            <person name="Sun X."/>
            <person name="Zhang S."/>
            <person name="Liu B."/>
            <person name="Cheng P."/>
            <person name="Jiang X."/>
            <person name="Li J."/>
            <person name="Fan D."/>
            <person name="Wang W."/>
            <person name="Fu W."/>
            <person name="Wang T."/>
            <person name="Wang B."/>
            <person name="Zhang J."/>
            <person name="Peng Z."/>
            <person name="Li Y."/>
            <person name="Li N."/>
            <person name="Wang J."/>
            <person name="Chen M."/>
            <person name="He Y."/>
            <person name="Tan F."/>
            <person name="Song X."/>
            <person name="Zheng Q."/>
            <person name="Huang R."/>
            <person name="Yang H."/>
            <person name="Du X."/>
            <person name="Chen L."/>
            <person name="Yang M."/>
            <person name="Gaffney P.M."/>
            <person name="Wang S."/>
            <person name="Luo L."/>
            <person name="She Z."/>
            <person name="Ming Y."/>
            <person name="Huang W."/>
            <person name="Zhang S."/>
            <person name="Huang B."/>
            <person name="Zhang Y."/>
            <person name="Qu T."/>
            <person name="Ni P."/>
            <person name="Miao G."/>
            <person name="Wang J."/>
            <person name="Wang Q."/>
            <person name="Steinberg C.E."/>
            <person name="Wang H."/>
            <person name="Li N."/>
            <person name="Qian L."/>
            <person name="Zhang G."/>
            <person name="Li Y."/>
            <person name="Yang H."/>
            <person name="Liu X."/>
            <person name="Wang J."/>
            <person name="Yin Y."/>
            <person name="Wang J."/>
        </authorList>
    </citation>
    <scope>NUCLEOTIDE SEQUENCE [LARGE SCALE GENOMIC DNA]</scope>
    <source>
        <strain evidence="1">05x7-T-G4-1.051#20</strain>
    </source>
</reference>
<organism evidence="1">
    <name type="scientific">Magallana gigas</name>
    <name type="common">Pacific oyster</name>
    <name type="synonym">Crassostrea gigas</name>
    <dbReference type="NCBI Taxonomy" id="29159"/>
    <lineage>
        <taxon>Eukaryota</taxon>
        <taxon>Metazoa</taxon>
        <taxon>Spiralia</taxon>
        <taxon>Lophotrochozoa</taxon>
        <taxon>Mollusca</taxon>
        <taxon>Bivalvia</taxon>
        <taxon>Autobranchia</taxon>
        <taxon>Pteriomorphia</taxon>
        <taxon>Ostreida</taxon>
        <taxon>Ostreoidea</taxon>
        <taxon>Ostreidae</taxon>
        <taxon>Magallana</taxon>
    </lineage>
</organism>
<dbReference type="InterPro" id="IPR011029">
    <property type="entry name" value="DEATH-like_dom_sf"/>
</dbReference>
<dbReference type="EMBL" id="JH816010">
    <property type="protein sequence ID" value="EKC18407.1"/>
    <property type="molecule type" value="Genomic_DNA"/>
</dbReference>
<sequence>MPHTRWGGSETQDSETHILHPDSLIGSFDGVSKYPRSELEKLREMLANLVHANYDDILVSGVKTGCTNDLDRHISNAIECSEQSANCEDIVFSKDMVFTKTIPYESNDFTKFLEKIGGRITDDTWHSMKTHLCKFVDHKRVEKMNPTKMLNELSDMLKLQYNMSFLEWIFDKCGKPELVKDCQQYSAENQFQLECFNTNFPQSVESQPIEIQFMVFELESYRDELQDLRYLLAKTIDVHPGQILMTALKNGPIVVTFLMRENHGNAILEYLKTDDGQIAASHKRIEKIVQNGNVIEIGKALNGSTFAHIRLRLRENRSGIRAETKVKPIKEESFIEKNRGLILENIEPLTIEHRDIAYLFNREDLAGMKVITGRRDRAEYFLKLCDGLPTEKREIACGYLEGIVSLPKEKSTHEDLYPAKKWIQQNREDLLDEIDSEFIRSTIYQLDDVPEEVKISWSDPNKSRTEKAKKFLDFALQKDKYVKALKKTMEEYGMQLPE</sequence>
<dbReference type="AlphaFoldDB" id="K1P3T5"/>
<dbReference type="Gene3D" id="1.10.533.10">
    <property type="entry name" value="Death Domain, Fas"/>
    <property type="match status" value="1"/>
</dbReference>
<proteinExistence type="predicted"/>
<evidence type="ECO:0000313" key="1">
    <source>
        <dbReference type="EMBL" id="EKC18407.1"/>
    </source>
</evidence>
<dbReference type="InParanoid" id="K1P3T5"/>
<name>K1P3T5_MAGGI</name>
<accession>K1P3T5</accession>
<protein>
    <submittedName>
        <fullName evidence="1">Uncharacterized protein</fullName>
    </submittedName>
</protein>
<dbReference type="HOGENOM" id="CLU_547747_0_0_1"/>